<feature type="transmembrane region" description="Helical" evidence="6">
    <location>
        <begin position="88"/>
        <end position="110"/>
    </location>
</feature>
<dbReference type="Gene3D" id="1.20.1250.20">
    <property type="entry name" value="MFS general substrate transporter like domains"/>
    <property type="match status" value="1"/>
</dbReference>
<feature type="transmembrane region" description="Helical" evidence="6">
    <location>
        <begin position="58"/>
        <end position="76"/>
    </location>
</feature>
<accession>A0A9X4M3D8</accession>
<dbReference type="InterPro" id="IPR036259">
    <property type="entry name" value="MFS_trans_sf"/>
</dbReference>
<dbReference type="InterPro" id="IPR020846">
    <property type="entry name" value="MFS_dom"/>
</dbReference>
<dbReference type="GO" id="GO:0022857">
    <property type="term" value="F:transmembrane transporter activity"/>
    <property type="evidence" value="ECO:0007669"/>
    <property type="project" value="InterPro"/>
</dbReference>
<dbReference type="PANTHER" id="PTHR42718">
    <property type="entry name" value="MAJOR FACILITATOR SUPERFAMILY MULTIDRUG TRANSPORTER MFSC"/>
    <property type="match status" value="1"/>
</dbReference>
<dbReference type="EMBL" id="JANRHA010000004">
    <property type="protein sequence ID" value="MDG3014493.1"/>
    <property type="molecule type" value="Genomic_DNA"/>
</dbReference>
<keyword evidence="5 6" id="KW-0472">Membrane</keyword>
<feature type="transmembrane region" description="Helical" evidence="6">
    <location>
        <begin position="408"/>
        <end position="430"/>
    </location>
</feature>
<feature type="transmembrane region" description="Helical" evidence="6">
    <location>
        <begin position="347"/>
        <end position="366"/>
    </location>
</feature>
<feature type="transmembrane region" description="Helical" evidence="6">
    <location>
        <begin position="238"/>
        <end position="259"/>
    </location>
</feature>
<reference evidence="8" key="1">
    <citation type="submission" date="2022-08" db="EMBL/GenBank/DDBJ databases">
        <title>Genome analysis of Corynebacteriales strain.</title>
        <authorList>
            <person name="Lee S.D."/>
        </authorList>
    </citation>
    <scope>NUCLEOTIDE SEQUENCE</scope>
    <source>
        <strain evidence="8">D3-21</strain>
    </source>
</reference>
<evidence type="ECO:0000256" key="4">
    <source>
        <dbReference type="ARBA" id="ARBA00022989"/>
    </source>
</evidence>
<comment type="caution">
    <text evidence="8">The sequence shown here is derived from an EMBL/GenBank/DDBJ whole genome shotgun (WGS) entry which is preliminary data.</text>
</comment>
<dbReference type="Proteomes" id="UP001152755">
    <property type="component" value="Unassembled WGS sequence"/>
</dbReference>
<feature type="transmembrane region" description="Helical" evidence="6">
    <location>
        <begin position="318"/>
        <end position="340"/>
    </location>
</feature>
<evidence type="ECO:0000259" key="7">
    <source>
        <dbReference type="PROSITE" id="PS50850"/>
    </source>
</evidence>
<evidence type="ECO:0000256" key="2">
    <source>
        <dbReference type="ARBA" id="ARBA00022448"/>
    </source>
</evidence>
<dbReference type="SUPFAM" id="SSF103473">
    <property type="entry name" value="MFS general substrate transporter"/>
    <property type="match status" value="2"/>
</dbReference>
<proteinExistence type="predicted"/>
<feature type="transmembrane region" description="Helical" evidence="6">
    <location>
        <begin position="142"/>
        <end position="163"/>
    </location>
</feature>
<evidence type="ECO:0000313" key="9">
    <source>
        <dbReference type="Proteomes" id="UP001152755"/>
    </source>
</evidence>
<dbReference type="PROSITE" id="PS50850">
    <property type="entry name" value="MFS"/>
    <property type="match status" value="1"/>
</dbReference>
<feature type="transmembrane region" description="Helical" evidence="6">
    <location>
        <begin position="372"/>
        <end position="396"/>
    </location>
</feature>
<evidence type="ECO:0000256" key="6">
    <source>
        <dbReference type="SAM" id="Phobius"/>
    </source>
</evidence>
<name>A0A9X4M3D8_9ACTN</name>
<organism evidence="8 9">
    <name type="scientific">Speluncibacter jeojiensis</name>
    <dbReference type="NCBI Taxonomy" id="2710754"/>
    <lineage>
        <taxon>Bacteria</taxon>
        <taxon>Bacillati</taxon>
        <taxon>Actinomycetota</taxon>
        <taxon>Actinomycetes</taxon>
        <taxon>Mycobacteriales</taxon>
        <taxon>Speluncibacteraceae</taxon>
        <taxon>Speluncibacter</taxon>
    </lineage>
</organism>
<dbReference type="InterPro" id="IPR011701">
    <property type="entry name" value="MFS"/>
</dbReference>
<gene>
    <name evidence="8" type="ORF">NVS88_07970</name>
</gene>
<keyword evidence="4 6" id="KW-1133">Transmembrane helix</keyword>
<dbReference type="AlphaFoldDB" id="A0A9X4M3D8"/>
<dbReference type="Pfam" id="PF07690">
    <property type="entry name" value="MFS_1"/>
    <property type="match status" value="1"/>
</dbReference>
<dbReference type="GO" id="GO:0005886">
    <property type="term" value="C:plasma membrane"/>
    <property type="evidence" value="ECO:0007669"/>
    <property type="project" value="UniProtKB-SubCell"/>
</dbReference>
<keyword evidence="2" id="KW-0813">Transport</keyword>
<comment type="subcellular location">
    <subcellularLocation>
        <location evidence="1">Cell membrane</location>
        <topology evidence="1">Multi-pass membrane protein</topology>
    </subcellularLocation>
</comment>
<evidence type="ECO:0000256" key="3">
    <source>
        <dbReference type="ARBA" id="ARBA00022692"/>
    </source>
</evidence>
<feature type="transmembrane region" description="Helical" evidence="6">
    <location>
        <begin position="21"/>
        <end position="46"/>
    </location>
</feature>
<feature type="transmembrane region" description="Helical" evidence="6">
    <location>
        <begin position="206"/>
        <end position="226"/>
    </location>
</feature>
<feature type="transmembrane region" description="Helical" evidence="6">
    <location>
        <begin position="175"/>
        <end position="194"/>
    </location>
</feature>
<evidence type="ECO:0000256" key="5">
    <source>
        <dbReference type="ARBA" id="ARBA00023136"/>
    </source>
</evidence>
<dbReference type="PANTHER" id="PTHR42718:SF9">
    <property type="entry name" value="MAJOR FACILITATOR SUPERFAMILY MULTIDRUG TRANSPORTER MFSC"/>
    <property type="match status" value="1"/>
</dbReference>
<feature type="transmembrane region" description="Helical" evidence="6">
    <location>
        <begin position="450"/>
        <end position="470"/>
    </location>
</feature>
<protein>
    <submittedName>
        <fullName evidence="8">MFS transporter</fullName>
    </submittedName>
</protein>
<dbReference type="Gene3D" id="1.20.1720.10">
    <property type="entry name" value="Multidrug resistance protein D"/>
    <property type="match status" value="1"/>
</dbReference>
<feature type="domain" description="Major facilitator superfamily (MFS) profile" evidence="7">
    <location>
        <begin position="22"/>
        <end position="475"/>
    </location>
</feature>
<keyword evidence="9" id="KW-1185">Reference proteome</keyword>
<evidence type="ECO:0000313" key="8">
    <source>
        <dbReference type="EMBL" id="MDG3014493.1"/>
    </source>
</evidence>
<sequence>MPVPPTAAGPGDKSGGWTPRLVLSLVSIILILELLTVSYLMVSTALPSISQHYKTTQGAWLLTAMLLVGAVSAPLLGKLADMYGKRKMLLTCLSLATIGSLLSAIAPSFAVMVTGRALGGFLVPTLFLSYSLIRDVFPASKVAFSVSIATSGMGLISIAAPFLTGWLLDNWGFRSIFWFMVIVVAVLGPIIAITTEESPVRLRSRVDLIGAVLLGAGLAGVLVGVSNGPSWGWTSSGTLLYLIGGAVLLVAWVISATLVREPLVDLRLLRHRSIGLTTIAAGATYGCSAVYTMLLPMMAMTPAMLGLHYGFGVNAEQFALYSAPIGAFTMIGGVLVGLTAKQIPPRLMIVAGNIIMAIGFTLTAFSHTSKPLVILFAGIFGFGMGLCYAAVPNIIIASVAPQYQATTAGVVAASQSVVPGILPVIVFAILNSNIAMVVQGNAFYTDHAMTLGFLLGAVVAVVGFLAAVALPRRITQFSLDTEPAVDPAYAGVPA</sequence>
<feature type="transmembrane region" description="Helical" evidence="6">
    <location>
        <begin position="116"/>
        <end position="133"/>
    </location>
</feature>
<evidence type="ECO:0000256" key="1">
    <source>
        <dbReference type="ARBA" id="ARBA00004651"/>
    </source>
</evidence>
<keyword evidence="3 6" id="KW-0812">Transmembrane</keyword>
<feature type="transmembrane region" description="Helical" evidence="6">
    <location>
        <begin position="279"/>
        <end position="298"/>
    </location>
</feature>
<dbReference type="RefSeq" id="WP_277830915.1">
    <property type="nucleotide sequence ID" value="NZ_JAAIVF010000001.1"/>
</dbReference>